<dbReference type="Proteomes" id="UP000015531">
    <property type="component" value="Unassembled WGS sequence"/>
</dbReference>
<evidence type="ECO:0000313" key="2">
    <source>
        <dbReference type="Proteomes" id="UP000015531"/>
    </source>
</evidence>
<dbReference type="PATRIC" id="fig|1331060.3.peg.3087"/>
<reference evidence="1 2" key="1">
    <citation type="journal article" date="2013" name="Genome Announc.">
        <title>Draft Genome Sequence of Sphingobium lactosutens Strain DS20T, Isolated from a Hexachlorocyclohexane Dumpsite.</title>
        <authorList>
            <person name="Kumar R."/>
            <person name="Dwivedi V."/>
            <person name="Negi V."/>
            <person name="Khurana J.P."/>
            <person name="Lal R."/>
        </authorList>
    </citation>
    <scope>NUCLEOTIDE SEQUENCE [LARGE SCALE GENOMIC DNA]</scope>
    <source>
        <strain evidence="1 2">DS20</strain>
    </source>
</reference>
<comment type="caution">
    <text evidence="1">The sequence shown here is derived from an EMBL/GenBank/DDBJ whole genome shotgun (WGS) entry which is preliminary data.</text>
</comment>
<organism evidence="1 2">
    <name type="scientific">Sphingobium lactosutens DS20</name>
    <dbReference type="NCBI Taxonomy" id="1331060"/>
    <lineage>
        <taxon>Bacteria</taxon>
        <taxon>Pseudomonadati</taxon>
        <taxon>Pseudomonadota</taxon>
        <taxon>Alphaproteobacteria</taxon>
        <taxon>Sphingomonadales</taxon>
        <taxon>Sphingomonadaceae</taxon>
        <taxon>Sphingobium</taxon>
    </lineage>
</organism>
<keyword evidence="2" id="KW-1185">Reference proteome</keyword>
<dbReference type="AlphaFoldDB" id="T0HJS2"/>
<dbReference type="EMBL" id="ATDP01000097">
    <property type="protein sequence ID" value="EQB13257.1"/>
    <property type="molecule type" value="Genomic_DNA"/>
</dbReference>
<proteinExistence type="predicted"/>
<name>T0HJS2_9SPHN</name>
<sequence length="106" mass="11792">MYRPGMSHLSSIYSVWDGNAEALAADIGESGVLVRQWRNRENIPPRYWQRIIDAAARRGGSVAWTDFLPPEDTTPALCTICDLRLEDATIRACGERDCPNAQKDAA</sequence>
<accession>T0HJS2</accession>
<protein>
    <submittedName>
        <fullName evidence="1">Uncharacterized protein</fullName>
    </submittedName>
</protein>
<evidence type="ECO:0000313" key="1">
    <source>
        <dbReference type="EMBL" id="EQB13257.1"/>
    </source>
</evidence>
<gene>
    <name evidence="1" type="ORF">RLDS_16095</name>
</gene>